<sequence>MKNQTWKSTGTAVYNINYHFVWSTKYRKKALTPPIEETLKAVIIDLCEGHGYELITMEVMPDHVHIFLSAPPKIAPAVIAKILKGASARMLFTQRPELKKKLWGGHLWNPSYYVGTAGDMSKETIQRYIETQKEGGEAGAAH</sequence>
<dbReference type="AlphaFoldDB" id="R4KLQ6"/>
<dbReference type="NCBIfam" id="NF033573">
    <property type="entry name" value="transpos_IS200"/>
    <property type="match status" value="1"/>
</dbReference>
<protein>
    <submittedName>
        <fullName evidence="2">Transposase</fullName>
    </submittedName>
</protein>
<dbReference type="Pfam" id="PF01797">
    <property type="entry name" value="Y1_Tnp"/>
    <property type="match status" value="1"/>
</dbReference>
<dbReference type="InterPro" id="IPR002686">
    <property type="entry name" value="Transposase_17"/>
</dbReference>
<reference evidence="2 3" key="1">
    <citation type="submission" date="2012-01" db="EMBL/GenBank/DDBJ databases">
        <title>Complete sequence of Desulfotomaculum gibsoniae DSM 7213.</title>
        <authorList>
            <consortium name="US DOE Joint Genome Institute"/>
            <person name="Lucas S."/>
            <person name="Han J."/>
            <person name="Lapidus A."/>
            <person name="Cheng J.-F."/>
            <person name="Goodwin L."/>
            <person name="Pitluck S."/>
            <person name="Peters L."/>
            <person name="Ovchinnikova G."/>
            <person name="Teshima H."/>
            <person name="Detter J.C."/>
            <person name="Han C."/>
            <person name="Tapia R."/>
            <person name="Land M."/>
            <person name="Hauser L."/>
            <person name="Kyrpides N."/>
            <person name="Ivanova N."/>
            <person name="Pagani I."/>
            <person name="Parshina S."/>
            <person name="Plugge C."/>
            <person name="Muyzer G."/>
            <person name="Kuever J."/>
            <person name="Ivanova A."/>
            <person name="Nazina T."/>
            <person name="Klenk H.-P."/>
            <person name="Brambilla E."/>
            <person name="Spring S."/>
            <person name="Stams A.F."/>
            <person name="Woyke T."/>
        </authorList>
    </citation>
    <scope>NUCLEOTIDE SEQUENCE [LARGE SCALE GENOMIC DNA]</scope>
    <source>
        <strain evidence="2 3">DSM 7213</strain>
    </source>
</reference>
<gene>
    <name evidence="2" type="ORF">Desgi_1021</name>
</gene>
<dbReference type="RefSeq" id="WP_015617918.1">
    <property type="nucleotide sequence ID" value="NC_021184.1"/>
</dbReference>
<dbReference type="PANTHER" id="PTHR33360">
    <property type="entry name" value="TRANSPOSASE FOR INSERTION SEQUENCE ELEMENT IS200"/>
    <property type="match status" value="1"/>
</dbReference>
<accession>R4KLQ6</accession>
<dbReference type="GO" id="GO:0003677">
    <property type="term" value="F:DNA binding"/>
    <property type="evidence" value="ECO:0007669"/>
    <property type="project" value="InterPro"/>
</dbReference>
<dbReference type="PANTHER" id="PTHR33360:SF2">
    <property type="entry name" value="TRANSPOSASE FOR INSERTION SEQUENCE ELEMENT IS200"/>
    <property type="match status" value="1"/>
</dbReference>
<dbReference type="InterPro" id="IPR036515">
    <property type="entry name" value="Transposase_17_sf"/>
</dbReference>
<dbReference type="OrthoDB" id="9798161at2"/>
<evidence type="ECO:0000259" key="1">
    <source>
        <dbReference type="SMART" id="SM01321"/>
    </source>
</evidence>
<dbReference type="GO" id="GO:0004803">
    <property type="term" value="F:transposase activity"/>
    <property type="evidence" value="ECO:0007669"/>
    <property type="project" value="InterPro"/>
</dbReference>
<dbReference type="HOGENOM" id="CLU_101320_2_0_9"/>
<evidence type="ECO:0000313" key="3">
    <source>
        <dbReference type="Proteomes" id="UP000013520"/>
    </source>
</evidence>
<dbReference type="GO" id="GO:0006313">
    <property type="term" value="P:DNA transposition"/>
    <property type="evidence" value="ECO:0007669"/>
    <property type="project" value="InterPro"/>
</dbReference>
<dbReference type="SUPFAM" id="SSF143422">
    <property type="entry name" value="Transposase IS200-like"/>
    <property type="match status" value="1"/>
</dbReference>
<dbReference type="Gene3D" id="3.30.70.1290">
    <property type="entry name" value="Transposase IS200-like"/>
    <property type="match status" value="1"/>
</dbReference>
<dbReference type="STRING" id="767817.Desgi_1021"/>
<name>R4KLQ6_9FIRM</name>
<dbReference type="KEGG" id="dgi:Desgi_1021"/>
<feature type="domain" description="Transposase IS200-like" evidence="1">
    <location>
        <begin position="13"/>
        <end position="132"/>
    </location>
</feature>
<dbReference type="EMBL" id="CP003273">
    <property type="protein sequence ID" value="AGL00556.1"/>
    <property type="molecule type" value="Genomic_DNA"/>
</dbReference>
<organism evidence="2 3">
    <name type="scientific">Desulfoscipio gibsoniae DSM 7213</name>
    <dbReference type="NCBI Taxonomy" id="767817"/>
    <lineage>
        <taxon>Bacteria</taxon>
        <taxon>Bacillati</taxon>
        <taxon>Bacillota</taxon>
        <taxon>Clostridia</taxon>
        <taxon>Eubacteriales</taxon>
        <taxon>Desulfallaceae</taxon>
        <taxon>Desulfoscipio</taxon>
    </lineage>
</organism>
<keyword evidence="3" id="KW-1185">Reference proteome</keyword>
<dbReference type="Proteomes" id="UP000013520">
    <property type="component" value="Chromosome"/>
</dbReference>
<proteinExistence type="predicted"/>
<dbReference type="eggNOG" id="COG1943">
    <property type="taxonomic scope" value="Bacteria"/>
</dbReference>
<evidence type="ECO:0000313" key="2">
    <source>
        <dbReference type="EMBL" id="AGL00556.1"/>
    </source>
</evidence>
<dbReference type="SMART" id="SM01321">
    <property type="entry name" value="Y1_Tnp"/>
    <property type="match status" value="1"/>
</dbReference>